<organism evidence="7 8">
    <name type="scientific">Senegalimassilia anaerobia</name>
    <dbReference type="NCBI Taxonomy" id="1473216"/>
    <lineage>
        <taxon>Bacteria</taxon>
        <taxon>Bacillati</taxon>
        <taxon>Actinomycetota</taxon>
        <taxon>Coriobacteriia</taxon>
        <taxon>Coriobacteriales</taxon>
        <taxon>Coriobacteriaceae</taxon>
        <taxon>Senegalimassilia</taxon>
    </lineage>
</organism>
<dbReference type="EMBL" id="PPTP01000001">
    <property type="protein sequence ID" value="RDB57608.1"/>
    <property type="molecule type" value="Genomic_DNA"/>
</dbReference>
<feature type="region of interest" description="Disordered" evidence="4">
    <location>
        <begin position="257"/>
        <end position="332"/>
    </location>
</feature>
<comment type="caution">
    <text evidence="7">The sequence shown here is derived from an EMBL/GenBank/DDBJ whole genome shotgun (WGS) entry which is preliminary data.</text>
</comment>
<keyword evidence="3" id="KW-0804">Transcription</keyword>
<dbReference type="OrthoDB" id="161302at2"/>
<name>A0A369LHW4_9ACTN</name>
<evidence type="ECO:0000313" key="7">
    <source>
        <dbReference type="EMBL" id="RDB57608.1"/>
    </source>
</evidence>
<dbReference type="GO" id="GO:0003677">
    <property type="term" value="F:DNA binding"/>
    <property type="evidence" value="ECO:0007669"/>
    <property type="project" value="UniProtKB-KW"/>
</dbReference>
<dbReference type="Proteomes" id="UP000253792">
    <property type="component" value="Unassembled WGS sequence"/>
</dbReference>
<feature type="compositionally biased region" description="Low complexity" evidence="4">
    <location>
        <begin position="315"/>
        <end position="331"/>
    </location>
</feature>
<dbReference type="InterPro" id="IPR000792">
    <property type="entry name" value="Tscrpt_reg_LuxR_C"/>
</dbReference>
<feature type="compositionally biased region" description="Basic and acidic residues" evidence="4">
    <location>
        <begin position="273"/>
        <end position="287"/>
    </location>
</feature>
<dbReference type="CDD" id="cd06170">
    <property type="entry name" value="LuxR_C_like"/>
    <property type="match status" value="1"/>
</dbReference>
<evidence type="ECO:0000256" key="2">
    <source>
        <dbReference type="ARBA" id="ARBA00023125"/>
    </source>
</evidence>
<evidence type="ECO:0000256" key="3">
    <source>
        <dbReference type="ARBA" id="ARBA00023163"/>
    </source>
</evidence>
<feature type="transmembrane region" description="Helical" evidence="5">
    <location>
        <begin position="87"/>
        <end position="107"/>
    </location>
</feature>
<dbReference type="Gene3D" id="1.10.10.10">
    <property type="entry name" value="Winged helix-like DNA-binding domain superfamily/Winged helix DNA-binding domain"/>
    <property type="match status" value="1"/>
</dbReference>
<dbReference type="GO" id="GO:0006355">
    <property type="term" value="P:regulation of DNA-templated transcription"/>
    <property type="evidence" value="ECO:0007669"/>
    <property type="project" value="InterPro"/>
</dbReference>
<evidence type="ECO:0000256" key="4">
    <source>
        <dbReference type="SAM" id="MobiDB-lite"/>
    </source>
</evidence>
<feature type="transmembrane region" description="Helical" evidence="5">
    <location>
        <begin position="27"/>
        <end position="50"/>
    </location>
</feature>
<evidence type="ECO:0000313" key="8">
    <source>
        <dbReference type="Proteomes" id="UP000253792"/>
    </source>
</evidence>
<dbReference type="InterPro" id="IPR036388">
    <property type="entry name" value="WH-like_DNA-bd_sf"/>
</dbReference>
<dbReference type="PRINTS" id="PR00038">
    <property type="entry name" value="HTHLUXR"/>
</dbReference>
<feature type="domain" description="HTH luxR-type" evidence="6">
    <location>
        <begin position="340"/>
        <end position="405"/>
    </location>
</feature>
<dbReference type="PANTHER" id="PTHR44688:SF16">
    <property type="entry name" value="DNA-BINDING TRANSCRIPTIONAL ACTIVATOR DEVR_DOSR"/>
    <property type="match status" value="1"/>
</dbReference>
<dbReference type="PROSITE" id="PS50043">
    <property type="entry name" value="HTH_LUXR_2"/>
    <property type="match status" value="1"/>
</dbReference>
<proteinExistence type="predicted"/>
<keyword evidence="2" id="KW-0238">DNA-binding</keyword>
<feature type="transmembrane region" description="Helical" evidence="5">
    <location>
        <begin position="62"/>
        <end position="81"/>
    </location>
</feature>
<keyword evidence="8" id="KW-1185">Reference proteome</keyword>
<keyword evidence="5" id="KW-0812">Transmembrane</keyword>
<feature type="transmembrane region" description="Helical" evidence="5">
    <location>
        <begin position="178"/>
        <end position="200"/>
    </location>
</feature>
<reference evidence="7 8" key="1">
    <citation type="journal article" date="2018" name="Elife">
        <title>Discovery and characterization of a prevalent human gut bacterial enzyme sufficient for the inactivation of a family of plant toxins.</title>
        <authorList>
            <person name="Koppel N."/>
            <person name="Bisanz J.E."/>
            <person name="Pandelia M.E."/>
            <person name="Turnbaugh P.J."/>
            <person name="Balskus E.P."/>
        </authorList>
    </citation>
    <scope>NUCLEOTIDE SEQUENCE [LARGE SCALE GENOMIC DNA]</scope>
    <source>
        <strain evidence="8">anaerobia AP69FAA</strain>
    </source>
</reference>
<evidence type="ECO:0000256" key="5">
    <source>
        <dbReference type="SAM" id="Phobius"/>
    </source>
</evidence>
<dbReference type="Pfam" id="PF00196">
    <property type="entry name" value="GerE"/>
    <property type="match status" value="1"/>
</dbReference>
<protein>
    <recommendedName>
        <fullName evidence="6">HTH luxR-type domain-containing protein</fullName>
    </recommendedName>
</protein>
<keyword evidence="1" id="KW-0805">Transcription regulation</keyword>
<sequence length="407" mass="43415">MKPASRVLDITSAGDSVDDLKLADPTAFLPVFHGVFVCILLFSAASGFALTFNEVASAPPTLLANTPLLALLLLFLLLSWGNKREDVLFTLSVLIVMAGFLTTPLSFNETFANTSNTLLRFGEQCFDVLAWTVVAAIGRRNVYGCLVSAGVMQVMSSIGTLIGAMSGHITNDFVHIDFFMATGFALTMVFAFFAFLWCGFRSFSFTDAIKSVTAVSHPSSGEQGEPAGESLLHHKEALAAGTEGGFVRVGNAERTTAGAALTPAEATTGCEAEETRQHEPGRSDCKKPPAQIHSCGAYGESDADTDKTPGAMTNASGEEPAPEAGTAAPAPDQLDENCAHLSDEFGLTAREREVFVLLAHGRNGRYIMDHLIISRNTAKSHIKHIYSKLGVHSHQELIDLATSGENR</sequence>
<dbReference type="PANTHER" id="PTHR44688">
    <property type="entry name" value="DNA-BINDING TRANSCRIPTIONAL ACTIVATOR DEVR_DOSR"/>
    <property type="match status" value="1"/>
</dbReference>
<keyword evidence="5" id="KW-0472">Membrane</keyword>
<dbReference type="SUPFAM" id="SSF46894">
    <property type="entry name" value="C-terminal effector domain of the bipartite response regulators"/>
    <property type="match status" value="1"/>
</dbReference>
<keyword evidence="5" id="KW-1133">Transmembrane helix</keyword>
<gene>
    <name evidence="7" type="ORF">C1880_01300</name>
</gene>
<accession>A0A369LHW4</accession>
<dbReference type="SMART" id="SM00421">
    <property type="entry name" value="HTH_LUXR"/>
    <property type="match status" value="1"/>
</dbReference>
<dbReference type="AlphaFoldDB" id="A0A369LHW4"/>
<feature type="transmembrane region" description="Helical" evidence="5">
    <location>
        <begin position="142"/>
        <end position="166"/>
    </location>
</feature>
<dbReference type="InterPro" id="IPR016032">
    <property type="entry name" value="Sig_transdc_resp-reg_C-effctor"/>
</dbReference>
<evidence type="ECO:0000259" key="6">
    <source>
        <dbReference type="PROSITE" id="PS50043"/>
    </source>
</evidence>
<evidence type="ECO:0000256" key="1">
    <source>
        <dbReference type="ARBA" id="ARBA00023015"/>
    </source>
</evidence>